<evidence type="ECO:0000256" key="4">
    <source>
        <dbReference type="ARBA" id="ARBA00023004"/>
    </source>
</evidence>
<reference evidence="7" key="1">
    <citation type="journal article" date="2010" name="Science">
        <title>Plasticity of animal genome architecture unmasked by rapid evolution of a pelagic tunicate.</title>
        <authorList>
            <person name="Denoeud F."/>
            <person name="Henriet S."/>
            <person name="Mungpakdee S."/>
            <person name="Aury J.M."/>
            <person name="Da Silva C."/>
            <person name="Brinkmann H."/>
            <person name="Mikhaleva J."/>
            <person name="Olsen L.C."/>
            <person name="Jubin C."/>
            <person name="Canestro C."/>
            <person name="Bouquet J.M."/>
            <person name="Danks G."/>
            <person name="Poulain J."/>
            <person name="Campsteijn C."/>
            <person name="Adamski M."/>
            <person name="Cross I."/>
            <person name="Yadetie F."/>
            <person name="Muffato M."/>
            <person name="Louis A."/>
            <person name="Butcher S."/>
            <person name="Tsagkogeorga G."/>
            <person name="Konrad A."/>
            <person name="Singh S."/>
            <person name="Jensen M.F."/>
            <person name="Cong E.H."/>
            <person name="Eikeseth-Otteraa H."/>
            <person name="Noel B."/>
            <person name="Anthouard V."/>
            <person name="Porcel B.M."/>
            <person name="Kachouri-Lafond R."/>
            <person name="Nishino A."/>
            <person name="Ugolini M."/>
            <person name="Chourrout P."/>
            <person name="Nishida H."/>
            <person name="Aasland R."/>
            <person name="Huzurbazar S."/>
            <person name="Westhof E."/>
            <person name="Delsuc F."/>
            <person name="Lehrach H."/>
            <person name="Reinhardt R."/>
            <person name="Weissenbach J."/>
            <person name="Roy S.W."/>
            <person name="Artiguenave F."/>
            <person name="Postlethwait J.H."/>
            <person name="Manak J.R."/>
            <person name="Thompson E.M."/>
            <person name="Jaillon O."/>
            <person name="Du Pasquier L."/>
            <person name="Boudinot P."/>
            <person name="Liberles D.A."/>
            <person name="Volff J.N."/>
            <person name="Philippe H."/>
            <person name="Lenhard B."/>
            <person name="Roest Crollius H."/>
            <person name="Wincker P."/>
            <person name="Chourrout D."/>
        </authorList>
    </citation>
    <scope>NUCLEOTIDE SEQUENCE [LARGE SCALE GENOMIC DNA]</scope>
</reference>
<keyword evidence="3 5" id="KW-0479">Metal-binding</keyword>
<dbReference type="AlphaFoldDB" id="E4YHR8"/>
<dbReference type="InterPro" id="IPR017972">
    <property type="entry name" value="Cyt_P450_CS"/>
</dbReference>
<evidence type="ECO:0000256" key="6">
    <source>
        <dbReference type="RuleBase" id="RU000461"/>
    </source>
</evidence>
<dbReference type="GO" id="GO:0016712">
    <property type="term" value="F:oxidoreductase activity, acting on paired donors, with incorporation or reduction of molecular oxygen, reduced flavin or flavoprotein as one donor, and incorporation of one atom of oxygen"/>
    <property type="evidence" value="ECO:0007669"/>
    <property type="project" value="TreeGrafter"/>
</dbReference>
<dbReference type="InterPro" id="IPR036396">
    <property type="entry name" value="Cyt_P450_sf"/>
</dbReference>
<evidence type="ECO:0000256" key="1">
    <source>
        <dbReference type="ARBA" id="ARBA00001971"/>
    </source>
</evidence>
<dbReference type="InterPro" id="IPR001128">
    <property type="entry name" value="Cyt_P450"/>
</dbReference>
<dbReference type="Proteomes" id="UP000011014">
    <property type="component" value="Unassembled WGS sequence"/>
</dbReference>
<keyword evidence="4 5" id="KW-0408">Iron</keyword>
<gene>
    <name evidence="7" type="ORF">GSOID_T00026827001</name>
</gene>
<dbReference type="PRINTS" id="PR00463">
    <property type="entry name" value="EP450I"/>
</dbReference>
<name>E4YHR8_OIKDI</name>
<accession>E4YHR8</accession>
<evidence type="ECO:0000256" key="2">
    <source>
        <dbReference type="ARBA" id="ARBA00010617"/>
    </source>
</evidence>
<keyword evidence="6" id="KW-0560">Oxidoreductase</keyword>
<dbReference type="InterPro" id="IPR002401">
    <property type="entry name" value="Cyt_P450_E_grp-I"/>
</dbReference>
<dbReference type="PANTHER" id="PTHR24300:SF375">
    <property type="entry name" value="CYTOCHROME P450 FAMILY"/>
    <property type="match status" value="1"/>
</dbReference>
<dbReference type="PANTHER" id="PTHR24300">
    <property type="entry name" value="CYTOCHROME P450 508A4-RELATED"/>
    <property type="match status" value="1"/>
</dbReference>
<dbReference type="GO" id="GO:0005737">
    <property type="term" value="C:cytoplasm"/>
    <property type="evidence" value="ECO:0007669"/>
    <property type="project" value="TreeGrafter"/>
</dbReference>
<protein>
    <submittedName>
        <fullName evidence="7">Uncharacterized protein</fullName>
    </submittedName>
</protein>
<keyword evidence="6" id="KW-0503">Monooxygenase</keyword>
<dbReference type="GO" id="GO:0020037">
    <property type="term" value="F:heme binding"/>
    <property type="evidence" value="ECO:0007669"/>
    <property type="project" value="InterPro"/>
</dbReference>
<dbReference type="InterPro" id="IPR050182">
    <property type="entry name" value="Cytochrome_P450_fam2"/>
</dbReference>
<dbReference type="Pfam" id="PF00067">
    <property type="entry name" value="p450"/>
    <property type="match status" value="1"/>
</dbReference>
<feature type="binding site" description="axial binding residue" evidence="5">
    <location>
        <position position="373"/>
    </location>
    <ligand>
        <name>heme</name>
        <dbReference type="ChEBI" id="CHEBI:30413"/>
    </ligand>
    <ligandPart>
        <name>Fe</name>
        <dbReference type="ChEBI" id="CHEBI:18248"/>
    </ligandPart>
</feature>
<comment type="similarity">
    <text evidence="2 6">Belongs to the cytochrome P450 family.</text>
</comment>
<keyword evidence="5 6" id="KW-0349">Heme</keyword>
<evidence type="ECO:0000256" key="3">
    <source>
        <dbReference type="ARBA" id="ARBA00022723"/>
    </source>
</evidence>
<dbReference type="PRINTS" id="PR00385">
    <property type="entry name" value="P450"/>
</dbReference>
<dbReference type="EMBL" id="FN654577">
    <property type="protein sequence ID" value="CBY35038.1"/>
    <property type="molecule type" value="Genomic_DNA"/>
</dbReference>
<dbReference type="GO" id="GO:0006805">
    <property type="term" value="P:xenobiotic metabolic process"/>
    <property type="evidence" value="ECO:0007669"/>
    <property type="project" value="TreeGrafter"/>
</dbReference>
<dbReference type="GO" id="GO:0005506">
    <property type="term" value="F:iron ion binding"/>
    <property type="evidence" value="ECO:0007669"/>
    <property type="project" value="InterPro"/>
</dbReference>
<sequence length="425" mass="48920">MTFLELAYLECFSSKNPSASAFFSHRSAISSAVSPSLVSTRKSKMRFGSDGPYDEFHKKTRVQWHDTMKRLAGKNKIDEIIQQTAEKTTFYLEKLGSSPEGMDPRKVFMNASINVTSGFAFEKNYDFEDEEFQKLAEYINEFFRGLTHKSLQQMTWNILPRWICESDFYAKIWYKTPMKHFLDAVPPFHKFIYTMIKEQRKSLDHANPRNYLETLLIDAESDPKWGYFTVVATIVGVFLGASDTLANTMTWLALVLADHPEVQEKMNNEIKAAREIDADLKKENCPFTRSVLLESRRLNSVSDTLPHIVSEDITVKGFHIPRNSQIFGSLAAVMRDPKNFDNPSKFIPDRFIKDGRFENDPKVCGFSVGLRNCIGKSLAIEEYFAFATAMVENFRIKRVAGNMDLAKHAFLRLPIDDIRVQFLRR</sequence>
<organism evidence="7">
    <name type="scientific">Oikopleura dioica</name>
    <name type="common">Tunicate</name>
    <dbReference type="NCBI Taxonomy" id="34765"/>
    <lineage>
        <taxon>Eukaryota</taxon>
        <taxon>Metazoa</taxon>
        <taxon>Chordata</taxon>
        <taxon>Tunicata</taxon>
        <taxon>Appendicularia</taxon>
        <taxon>Copelata</taxon>
        <taxon>Oikopleuridae</taxon>
        <taxon>Oikopleura</taxon>
    </lineage>
</organism>
<dbReference type="GO" id="GO:0006082">
    <property type="term" value="P:organic acid metabolic process"/>
    <property type="evidence" value="ECO:0007669"/>
    <property type="project" value="TreeGrafter"/>
</dbReference>
<dbReference type="SUPFAM" id="SSF48264">
    <property type="entry name" value="Cytochrome P450"/>
    <property type="match status" value="1"/>
</dbReference>
<dbReference type="Gene3D" id="1.10.630.10">
    <property type="entry name" value="Cytochrome P450"/>
    <property type="match status" value="1"/>
</dbReference>
<comment type="cofactor">
    <cofactor evidence="1 5">
        <name>heme</name>
        <dbReference type="ChEBI" id="CHEBI:30413"/>
    </cofactor>
</comment>
<dbReference type="PROSITE" id="PS00086">
    <property type="entry name" value="CYTOCHROME_P450"/>
    <property type="match status" value="1"/>
</dbReference>
<evidence type="ECO:0000313" key="7">
    <source>
        <dbReference type="EMBL" id="CBY35038.1"/>
    </source>
</evidence>
<evidence type="ECO:0000256" key="5">
    <source>
        <dbReference type="PIRSR" id="PIRSR602401-1"/>
    </source>
</evidence>
<proteinExistence type="inferred from homology"/>